<name>A0A3Q0JFX6_DIACI</name>
<dbReference type="InterPro" id="IPR043502">
    <property type="entry name" value="DNA/RNA_pol_sf"/>
</dbReference>
<keyword evidence="1" id="KW-0472">Membrane</keyword>
<feature type="domain" description="Reverse transcriptase" evidence="2">
    <location>
        <begin position="1"/>
        <end position="238"/>
    </location>
</feature>
<keyword evidence="1" id="KW-0812">Transmembrane</keyword>
<proteinExistence type="predicted"/>
<dbReference type="KEGG" id="dci:103518310"/>
<keyword evidence="1" id="KW-1133">Transmembrane helix</keyword>
<dbReference type="PANTHER" id="PTHR33332">
    <property type="entry name" value="REVERSE TRANSCRIPTASE DOMAIN-CONTAINING PROTEIN"/>
    <property type="match status" value="1"/>
</dbReference>
<evidence type="ECO:0000256" key="1">
    <source>
        <dbReference type="SAM" id="Phobius"/>
    </source>
</evidence>
<dbReference type="InterPro" id="IPR012337">
    <property type="entry name" value="RNaseH-like_sf"/>
</dbReference>
<dbReference type="GO" id="GO:0042575">
    <property type="term" value="C:DNA polymerase complex"/>
    <property type="evidence" value="ECO:0007669"/>
    <property type="project" value="UniProtKB-ARBA"/>
</dbReference>
<gene>
    <name evidence="4" type="primary">LOC103518310</name>
</gene>
<dbReference type="RefSeq" id="XP_026685958.1">
    <property type="nucleotide sequence ID" value="XM_026830157.1"/>
</dbReference>
<dbReference type="InterPro" id="IPR000477">
    <property type="entry name" value="RT_dom"/>
</dbReference>
<dbReference type="PROSITE" id="PS50878">
    <property type="entry name" value="RT_POL"/>
    <property type="match status" value="1"/>
</dbReference>
<evidence type="ECO:0000313" key="3">
    <source>
        <dbReference type="Proteomes" id="UP000079169"/>
    </source>
</evidence>
<feature type="transmembrane region" description="Helical" evidence="1">
    <location>
        <begin position="278"/>
        <end position="297"/>
    </location>
</feature>
<sequence length="846" mass="95468">MATSYRPISLLSILGKILEKIIINRLLKTNIKLIQDEQFGFRTTCHQLVRILDYVTQNFARSIPVTMILLDIEKAFDCVWHDGILYKMYQLNINPIIVKTIESYLSNRTFQVSYGGRLSSKHNIAAGVPQGSILGPFLFSIFLSDLPTTPGINTVLFADDTALYAAGTRGVGTLIQNHLDKLERYYRTWEIKINASKTEGITFACQETKLKPAGKTEILFQGQPIEWKKEVKYLGCYLDSRLTWRKHIQYATGKARTAIGLLYNLICKKSTLDQNLKLLLYKVIVIPVLTYATPAWMSACKTPSNSSYTKSLYLSFFSASFFSTFISAGTATSMIVQVMSLIIRYFSHRENKVVTTFYRLLEIEAGDHLTMVTAFQSALEKDGLKIDKLLGIGIDGANVMTGKYNSFSSKLKELIPHLYSIFSAFICTGVTAHCLIEGKLESFNLAAKCMEVSHTSENIRLELRTILQEWDLYKKVVLVVTDNASNMVKAITDEFGSDKHLGCFAHTINLIASKITDDDSVLPVIQKVKQLVTFFKSSVKAADLLRKATPLKLIQAVPTRWNSTFYMLERFILLVEKIGPITLSQERCPAMVTSIGGDRGGLGLYARKFRQEPPMVTSQDIMVIKEVLEVLILKPLELITKDVSGDSYPTLGRILPVVNILKTTLPKKNLQTDIGKTLMIKLQHEIATRFGQMEKNKILTSATLLDPRFKKLHLKSPLDVSRAVDSIKTEIRAVRRSMMSAVETASISSSDGNGDEDENLEILDHGSENLWQVHKDLQKRLETNRVSNTQPDVSQTISAYLNQPTIPLDTNPIEYWKQHEILSTSRERLNFIDRLTYPTYRISRLN</sequence>
<reference evidence="4" key="1">
    <citation type="submission" date="2025-08" db="UniProtKB">
        <authorList>
            <consortium name="RefSeq"/>
        </authorList>
    </citation>
    <scope>IDENTIFICATION</scope>
</reference>
<organism evidence="3 4">
    <name type="scientific">Diaphorina citri</name>
    <name type="common">Asian citrus psyllid</name>
    <dbReference type="NCBI Taxonomy" id="121845"/>
    <lineage>
        <taxon>Eukaryota</taxon>
        <taxon>Metazoa</taxon>
        <taxon>Ecdysozoa</taxon>
        <taxon>Arthropoda</taxon>
        <taxon>Hexapoda</taxon>
        <taxon>Insecta</taxon>
        <taxon>Pterygota</taxon>
        <taxon>Neoptera</taxon>
        <taxon>Paraneoptera</taxon>
        <taxon>Hemiptera</taxon>
        <taxon>Sternorrhyncha</taxon>
        <taxon>Psylloidea</taxon>
        <taxon>Psyllidae</taxon>
        <taxon>Diaphorininae</taxon>
        <taxon>Diaphorina</taxon>
    </lineage>
</organism>
<dbReference type="GeneID" id="103518310"/>
<accession>A0A3Q0JFX6</accession>
<dbReference type="Pfam" id="PF00078">
    <property type="entry name" value="RVT_1"/>
    <property type="match status" value="1"/>
</dbReference>
<dbReference type="CDD" id="cd01650">
    <property type="entry name" value="RT_nLTR_like"/>
    <property type="match status" value="1"/>
</dbReference>
<dbReference type="PaxDb" id="121845-A0A3Q0JFX6"/>
<feature type="transmembrane region" description="Helical" evidence="1">
    <location>
        <begin position="317"/>
        <end position="343"/>
    </location>
</feature>
<dbReference type="AlphaFoldDB" id="A0A3Q0JFX6"/>
<evidence type="ECO:0000313" key="4">
    <source>
        <dbReference type="RefSeq" id="XP_026685958.1"/>
    </source>
</evidence>
<dbReference type="SUPFAM" id="SSF53098">
    <property type="entry name" value="Ribonuclease H-like"/>
    <property type="match status" value="1"/>
</dbReference>
<keyword evidence="3" id="KW-1185">Reference proteome</keyword>
<dbReference type="Proteomes" id="UP000079169">
    <property type="component" value="Unplaced"/>
</dbReference>
<dbReference type="GO" id="GO:0071897">
    <property type="term" value="P:DNA biosynthetic process"/>
    <property type="evidence" value="ECO:0007669"/>
    <property type="project" value="UniProtKB-ARBA"/>
</dbReference>
<evidence type="ECO:0000259" key="2">
    <source>
        <dbReference type="PROSITE" id="PS50878"/>
    </source>
</evidence>
<protein>
    <submittedName>
        <fullName evidence="4">LOW QUALITY PROTEIN: zinc finger BED domain-containing protein 4-like</fullName>
    </submittedName>
</protein>
<dbReference type="SUPFAM" id="SSF56672">
    <property type="entry name" value="DNA/RNA polymerases"/>
    <property type="match status" value="1"/>
</dbReference>